<organism evidence="4 5">
    <name type="scientific">Georgenia halophila</name>
    <dbReference type="NCBI Taxonomy" id="620889"/>
    <lineage>
        <taxon>Bacteria</taxon>
        <taxon>Bacillati</taxon>
        <taxon>Actinomycetota</taxon>
        <taxon>Actinomycetes</taxon>
        <taxon>Micrococcales</taxon>
        <taxon>Bogoriellaceae</taxon>
        <taxon>Georgenia</taxon>
    </lineage>
</organism>
<dbReference type="Proteomes" id="UP001500622">
    <property type="component" value="Unassembled WGS sequence"/>
</dbReference>
<evidence type="ECO:0000313" key="4">
    <source>
        <dbReference type="EMBL" id="GAA4419548.1"/>
    </source>
</evidence>
<keyword evidence="2" id="KW-0472">Membrane</keyword>
<dbReference type="InterPro" id="IPR031325">
    <property type="entry name" value="RHS_repeat"/>
</dbReference>
<feature type="transmembrane region" description="Helical" evidence="2">
    <location>
        <begin position="423"/>
        <end position="444"/>
    </location>
</feature>
<dbReference type="InterPro" id="IPR022385">
    <property type="entry name" value="Rhs_assc_core"/>
</dbReference>
<reference evidence="5" key="1">
    <citation type="journal article" date="2019" name="Int. J. Syst. Evol. Microbiol.">
        <title>The Global Catalogue of Microorganisms (GCM) 10K type strain sequencing project: providing services to taxonomists for standard genome sequencing and annotation.</title>
        <authorList>
            <consortium name="The Broad Institute Genomics Platform"/>
            <consortium name="The Broad Institute Genome Sequencing Center for Infectious Disease"/>
            <person name="Wu L."/>
            <person name="Ma J."/>
        </authorList>
    </citation>
    <scope>NUCLEOTIDE SEQUENCE [LARGE SCALE GENOMIC DNA]</scope>
    <source>
        <strain evidence="5">JCM 17810</strain>
    </source>
</reference>
<dbReference type="PANTHER" id="PTHR32305:SF15">
    <property type="entry name" value="PROTEIN RHSA-RELATED"/>
    <property type="match status" value="1"/>
</dbReference>
<dbReference type="InterPro" id="IPR056823">
    <property type="entry name" value="TEN-like_YD-shell"/>
</dbReference>
<feature type="transmembrane region" description="Helical" evidence="2">
    <location>
        <begin position="451"/>
        <end position="471"/>
    </location>
</feature>
<dbReference type="PANTHER" id="PTHR32305">
    <property type="match status" value="1"/>
</dbReference>
<evidence type="ECO:0000259" key="3">
    <source>
        <dbReference type="Pfam" id="PF25023"/>
    </source>
</evidence>
<keyword evidence="5" id="KW-1185">Reference proteome</keyword>
<accession>A0ABP8KZS5</accession>
<dbReference type="Pfam" id="PF05593">
    <property type="entry name" value="RHS_repeat"/>
    <property type="match status" value="1"/>
</dbReference>
<comment type="caution">
    <text evidence="4">The sequence shown here is derived from an EMBL/GenBank/DDBJ whole genome shotgun (WGS) entry which is preliminary data.</text>
</comment>
<keyword evidence="1" id="KW-0677">Repeat</keyword>
<evidence type="ECO:0000256" key="2">
    <source>
        <dbReference type="SAM" id="Phobius"/>
    </source>
</evidence>
<dbReference type="Pfam" id="PF25023">
    <property type="entry name" value="TEN_YD-shell"/>
    <property type="match status" value="1"/>
</dbReference>
<dbReference type="EMBL" id="BAABGN010000002">
    <property type="protein sequence ID" value="GAA4419548.1"/>
    <property type="molecule type" value="Genomic_DNA"/>
</dbReference>
<gene>
    <name evidence="4" type="ORF">GCM10023169_10350</name>
</gene>
<proteinExistence type="predicted"/>
<evidence type="ECO:0000256" key="1">
    <source>
        <dbReference type="ARBA" id="ARBA00022737"/>
    </source>
</evidence>
<evidence type="ECO:0000313" key="5">
    <source>
        <dbReference type="Proteomes" id="UP001500622"/>
    </source>
</evidence>
<dbReference type="InterPro" id="IPR006530">
    <property type="entry name" value="YD"/>
</dbReference>
<keyword evidence="2" id="KW-0812">Transmembrane</keyword>
<dbReference type="NCBIfam" id="TIGR01643">
    <property type="entry name" value="YD_repeat_2x"/>
    <property type="match status" value="1"/>
</dbReference>
<sequence length="478" mass="50755">MCSAIDGNANTTSYGYTAGNLTSVTPPAPLGPTTYDNDAVGGLVEVTDGNGDTTTYEYDAADRVTRTTVNGVTATIRLYRDDGTVRYERDEETGTAISYGYNVLLGKPIWQTTNSPLDLGIETTVNLTYDPNGNLRIVKGAYASGPYEYRYDAANQLIKAGPQGGCPSDCVSFTYDDNGNETSRLFPGGGRQDTDRDASVRPTRITATDVNGAVRADVGYTQAGDDRTVLQTRTSHREGGIPHETATYGDRLQVTANGPTGYTTFGHGNTRQLTAGTTNYLHTDQGLVRKATGTATDYIRDANGSAIYNQRLVPSYCVTDHLGSVLGSFNDNGTWQGGYSYSPYGERRSTGTTFPIASNNLRFAGGYEESPNLYKLGARYYDATLGRFTQADPTGQEPNPYTYAAANPCNNTDPTGTATCAGAVFQAVLSAAGLAFATMSLVTLTAATGGWALVGILAGFEIAILSAPFSVRNLIESC</sequence>
<dbReference type="InterPro" id="IPR050708">
    <property type="entry name" value="T6SS_VgrG/RHS"/>
</dbReference>
<keyword evidence="2" id="KW-1133">Transmembrane helix</keyword>
<dbReference type="Gene3D" id="2.180.10.10">
    <property type="entry name" value="RHS repeat-associated core"/>
    <property type="match status" value="1"/>
</dbReference>
<name>A0ABP8KZS5_9MICO</name>
<feature type="domain" description="Teneurin-like YD-shell" evidence="3">
    <location>
        <begin position="292"/>
        <end position="392"/>
    </location>
</feature>
<dbReference type="NCBIfam" id="TIGR03696">
    <property type="entry name" value="Rhs_assc_core"/>
    <property type="match status" value="1"/>
</dbReference>
<protein>
    <recommendedName>
        <fullName evidence="3">Teneurin-like YD-shell domain-containing protein</fullName>
    </recommendedName>
</protein>